<comment type="caution">
    <text evidence="1">The sequence shown here is derived from an EMBL/GenBank/DDBJ whole genome shotgun (WGS) entry which is preliminary data.</text>
</comment>
<dbReference type="Proteomes" id="UP001175780">
    <property type="component" value="Unassembled WGS sequence"/>
</dbReference>
<proteinExistence type="predicted"/>
<gene>
    <name evidence="1" type="ORF">Q5X34_17020</name>
</gene>
<reference evidence="1" key="1">
    <citation type="submission" date="2023-07" db="EMBL/GenBank/DDBJ databases">
        <title>Whole genome sequencing of environmental Acinetobacter calcoaceticus-baumannii complex from non-hospital environment.</title>
        <authorList>
            <person name="Wee S.K."/>
            <person name="Khoo E.Z.Y."/>
            <person name="Mohammad T.A.-H."/>
            <person name="Tan S.E.K."/>
            <person name="Yap E.P.H."/>
        </authorList>
    </citation>
    <scope>NUCLEOTIDE SEQUENCE</scope>
    <source>
        <strain evidence="1">PUMA0118</strain>
    </source>
</reference>
<accession>A0ABT8ZGD3</accession>
<protein>
    <submittedName>
        <fullName evidence="1">Uncharacterized protein</fullName>
    </submittedName>
</protein>
<keyword evidence="2" id="KW-1185">Reference proteome</keyword>
<evidence type="ECO:0000313" key="2">
    <source>
        <dbReference type="Proteomes" id="UP001175780"/>
    </source>
</evidence>
<sequence length="29" mass="3370">MNNFVVSRDDFNEWMVPVFAPANFIPVRG</sequence>
<feature type="non-terminal residue" evidence="1">
    <location>
        <position position="29"/>
    </location>
</feature>
<name>A0ABT8ZGD3_9GAMM</name>
<organism evidence="1 2">
    <name type="scientific">Acinetobacter geminorum</name>
    <dbReference type="NCBI Taxonomy" id="2730922"/>
    <lineage>
        <taxon>Bacteria</taxon>
        <taxon>Pseudomonadati</taxon>
        <taxon>Pseudomonadota</taxon>
        <taxon>Gammaproteobacteria</taxon>
        <taxon>Moraxellales</taxon>
        <taxon>Moraxellaceae</taxon>
        <taxon>Acinetobacter</taxon>
    </lineage>
</organism>
<evidence type="ECO:0000313" key="1">
    <source>
        <dbReference type="EMBL" id="MDO7363367.1"/>
    </source>
</evidence>
<dbReference type="EMBL" id="JAUPID010000037">
    <property type="protein sequence ID" value="MDO7363367.1"/>
    <property type="molecule type" value="Genomic_DNA"/>
</dbReference>